<keyword evidence="3" id="KW-0560">Oxidoreductase</keyword>
<dbReference type="Gene3D" id="3.20.20.70">
    <property type="entry name" value="Aldolase class I"/>
    <property type="match status" value="1"/>
</dbReference>
<protein>
    <submittedName>
        <fullName evidence="4">2-nitropropane dioxygenase</fullName>
    </submittedName>
</protein>
<dbReference type="GO" id="GO:0018580">
    <property type="term" value="F:nitronate monooxygenase activity"/>
    <property type="evidence" value="ECO:0007669"/>
    <property type="project" value="InterPro"/>
</dbReference>
<dbReference type="PANTHER" id="PTHR32332">
    <property type="entry name" value="2-NITROPROPANE DIOXYGENASE"/>
    <property type="match status" value="1"/>
</dbReference>
<dbReference type="CDD" id="cd04730">
    <property type="entry name" value="NPD_like"/>
    <property type="match status" value="1"/>
</dbReference>
<dbReference type="SUPFAM" id="SSF51412">
    <property type="entry name" value="Inosine monophosphate dehydrogenase (IMPDH)"/>
    <property type="match status" value="1"/>
</dbReference>
<evidence type="ECO:0000313" key="4">
    <source>
        <dbReference type="EMBL" id="KAJ7026302.1"/>
    </source>
</evidence>
<dbReference type="PANTHER" id="PTHR32332:SF31">
    <property type="entry name" value="2-NITROPROPANE DIOXYGENASE FAMILY, PUTATIVE (AFU_ORTHOLOGUE AFUA_2G09850)-RELATED"/>
    <property type="match status" value="1"/>
</dbReference>
<dbReference type="Pfam" id="PF03060">
    <property type="entry name" value="NMO"/>
    <property type="match status" value="1"/>
</dbReference>
<dbReference type="InterPro" id="IPR013785">
    <property type="entry name" value="Aldolase_TIM"/>
</dbReference>
<dbReference type="GO" id="GO:0051213">
    <property type="term" value="F:dioxygenase activity"/>
    <property type="evidence" value="ECO:0007669"/>
    <property type="project" value="UniProtKB-KW"/>
</dbReference>
<evidence type="ECO:0000256" key="1">
    <source>
        <dbReference type="ARBA" id="ARBA00022630"/>
    </source>
</evidence>
<keyword evidence="1" id="KW-0285">Flavoprotein</keyword>
<proteinExistence type="predicted"/>
<dbReference type="Proteomes" id="UP001218188">
    <property type="component" value="Unassembled WGS sequence"/>
</dbReference>
<evidence type="ECO:0000256" key="2">
    <source>
        <dbReference type="ARBA" id="ARBA00022643"/>
    </source>
</evidence>
<gene>
    <name evidence="4" type="ORF">C8F04DRAFT_1125718</name>
</gene>
<dbReference type="AlphaFoldDB" id="A0AAD6WV40"/>
<keyword evidence="5" id="KW-1185">Reference proteome</keyword>
<keyword evidence="4" id="KW-0223">Dioxygenase</keyword>
<sequence length="355" mass="37339">MSRSSLKLFNTKLTRLLGVRTPLVCGPMAGAAGGELAGQVSAAGGFGFMSAGYGATPEDFKKQFAIARSSFQTPGSAHSAAAKFPIGVGYLAWQLEQPKSTLVDLLPLALEHDVQAVWFAFGEDLARYIQFVRDHDMRTGNGKKTLIFVQISTVKEAVIAANEWKVDCIVAQGVESGGHGAGDALPLLNLLPSILAAVPADGPPILAAGGLVNGGHLAAVLTLGASGAVLGTRFLLAHESLYSDAQREALVGASSEMSVRSMAWDHARGTLGWPAGIDGRGLRNSLVEDFEKGVDIEILQTKFREGVKTKNVDHGIVWAGTGVGQITEIQSAKSIVEEIHRDGISHLESAAQLYS</sequence>
<evidence type="ECO:0000256" key="3">
    <source>
        <dbReference type="ARBA" id="ARBA00023002"/>
    </source>
</evidence>
<evidence type="ECO:0000313" key="5">
    <source>
        <dbReference type="Proteomes" id="UP001218188"/>
    </source>
</evidence>
<dbReference type="EMBL" id="JARJCM010000140">
    <property type="protein sequence ID" value="KAJ7026302.1"/>
    <property type="molecule type" value="Genomic_DNA"/>
</dbReference>
<name>A0AAD6WV40_9AGAR</name>
<accession>A0AAD6WV40</accession>
<keyword evidence="2" id="KW-0288">FMN</keyword>
<comment type="caution">
    <text evidence="4">The sequence shown here is derived from an EMBL/GenBank/DDBJ whole genome shotgun (WGS) entry which is preliminary data.</text>
</comment>
<reference evidence="4" key="1">
    <citation type="submission" date="2023-03" db="EMBL/GenBank/DDBJ databases">
        <title>Massive genome expansion in bonnet fungi (Mycena s.s.) driven by repeated elements and novel gene families across ecological guilds.</title>
        <authorList>
            <consortium name="Lawrence Berkeley National Laboratory"/>
            <person name="Harder C.B."/>
            <person name="Miyauchi S."/>
            <person name="Viragh M."/>
            <person name="Kuo A."/>
            <person name="Thoen E."/>
            <person name="Andreopoulos B."/>
            <person name="Lu D."/>
            <person name="Skrede I."/>
            <person name="Drula E."/>
            <person name="Henrissat B."/>
            <person name="Morin E."/>
            <person name="Kohler A."/>
            <person name="Barry K."/>
            <person name="LaButti K."/>
            <person name="Morin E."/>
            <person name="Salamov A."/>
            <person name="Lipzen A."/>
            <person name="Mereny Z."/>
            <person name="Hegedus B."/>
            <person name="Baldrian P."/>
            <person name="Stursova M."/>
            <person name="Weitz H."/>
            <person name="Taylor A."/>
            <person name="Grigoriev I.V."/>
            <person name="Nagy L.G."/>
            <person name="Martin F."/>
            <person name="Kauserud H."/>
        </authorList>
    </citation>
    <scope>NUCLEOTIDE SEQUENCE</scope>
    <source>
        <strain evidence="4">CBHHK200</strain>
    </source>
</reference>
<dbReference type="InterPro" id="IPR004136">
    <property type="entry name" value="NMO"/>
</dbReference>
<organism evidence="4 5">
    <name type="scientific">Mycena alexandri</name>
    <dbReference type="NCBI Taxonomy" id="1745969"/>
    <lineage>
        <taxon>Eukaryota</taxon>
        <taxon>Fungi</taxon>
        <taxon>Dikarya</taxon>
        <taxon>Basidiomycota</taxon>
        <taxon>Agaricomycotina</taxon>
        <taxon>Agaricomycetes</taxon>
        <taxon>Agaricomycetidae</taxon>
        <taxon>Agaricales</taxon>
        <taxon>Marasmiineae</taxon>
        <taxon>Mycenaceae</taxon>
        <taxon>Mycena</taxon>
    </lineage>
</organism>